<keyword evidence="2" id="KW-0812">Transmembrane</keyword>
<accession>A0A094Q071</accession>
<evidence type="ECO:0000256" key="2">
    <source>
        <dbReference type="SAM" id="Phobius"/>
    </source>
</evidence>
<dbReference type="SUPFAM" id="SSF49879">
    <property type="entry name" value="SMAD/FHA domain"/>
    <property type="match status" value="1"/>
</dbReference>
<feature type="compositionally biased region" description="Polar residues" evidence="1">
    <location>
        <begin position="44"/>
        <end position="55"/>
    </location>
</feature>
<feature type="domain" description="FHA" evidence="3">
    <location>
        <begin position="84"/>
        <end position="133"/>
    </location>
</feature>
<dbReference type="InterPro" id="IPR050923">
    <property type="entry name" value="Cell_Proc_Reg/RNA_Proc"/>
</dbReference>
<dbReference type="Gene3D" id="2.60.200.20">
    <property type="match status" value="1"/>
</dbReference>
<dbReference type="InterPro" id="IPR000253">
    <property type="entry name" value="FHA_dom"/>
</dbReference>
<keyword evidence="2" id="KW-0472">Membrane</keyword>
<feature type="transmembrane region" description="Helical" evidence="2">
    <location>
        <begin position="6"/>
        <end position="28"/>
    </location>
</feature>
<gene>
    <name evidence="4" type="ORF">GM51_10425</name>
</gene>
<protein>
    <recommendedName>
        <fullName evidence="3">FHA domain-containing protein</fullName>
    </recommendedName>
</protein>
<organism evidence="4">
    <name type="scientific">freshwater metagenome</name>
    <dbReference type="NCBI Taxonomy" id="449393"/>
    <lineage>
        <taxon>unclassified sequences</taxon>
        <taxon>metagenomes</taxon>
        <taxon>ecological metagenomes</taxon>
    </lineage>
</organism>
<dbReference type="PANTHER" id="PTHR23308">
    <property type="entry name" value="NUCLEAR INHIBITOR OF PROTEIN PHOSPHATASE-1"/>
    <property type="match status" value="1"/>
</dbReference>
<name>A0A094Q071_9ZZZZ</name>
<comment type="caution">
    <text evidence="4">The sequence shown here is derived from an EMBL/GenBank/DDBJ whole genome shotgun (WGS) entry which is preliminary data.</text>
</comment>
<evidence type="ECO:0000259" key="3">
    <source>
        <dbReference type="PROSITE" id="PS50006"/>
    </source>
</evidence>
<keyword evidence="2" id="KW-1133">Transmembrane helix</keyword>
<reference evidence="4" key="1">
    <citation type="submission" date="2014-06" db="EMBL/GenBank/DDBJ databases">
        <title>Key roles for freshwater Actinobacteria revealed by deep metagenomic sequencing.</title>
        <authorList>
            <person name="Ghai R."/>
            <person name="Mizuno C.M."/>
            <person name="Picazo A."/>
            <person name="Camacho A."/>
            <person name="Rodriguez-Valera F."/>
        </authorList>
    </citation>
    <scope>NUCLEOTIDE SEQUENCE</scope>
</reference>
<dbReference type="SMART" id="SM00240">
    <property type="entry name" value="FHA"/>
    <property type="match status" value="1"/>
</dbReference>
<dbReference type="EMBL" id="JNSL01000061">
    <property type="protein sequence ID" value="KGA17445.1"/>
    <property type="molecule type" value="Genomic_DNA"/>
</dbReference>
<feature type="region of interest" description="Disordered" evidence="1">
    <location>
        <begin position="38"/>
        <end position="59"/>
    </location>
</feature>
<dbReference type="AlphaFoldDB" id="A0A094Q071"/>
<dbReference type="Pfam" id="PF00498">
    <property type="entry name" value="FHA"/>
    <property type="match status" value="1"/>
</dbReference>
<proteinExistence type="predicted"/>
<evidence type="ECO:0000256" key="1">
    <source>
        <dbReference type="SAM" id="MobiDB-lite"/>
    </source>
</evidence>
<dbReference type="PROSITE" id="PS50006">
    <property type="entry name" value="FHA_DOMAIN"/>
    <property type="match status" value="1"/>
</dbReference>
<sequence length="156" mass="17161">MSELLLSILRISFLVALWWFVLTVVSVLRRDLQAPRDAKPLTPARSTNQPSQRPTLRSRKTSTKLVIVEGALTGTVLPLGTSPILIGRAPDSTIVLEDDFVSTRHAQLTPNGNHWIVEDLGSTNGTWIDRTRISAPTVLRPGTQLRIGRTSMELGS</sequence>
<evidence type="ECO:0000313" key="4">
    <source>
        <dbReference type="EMBL" id="KGA17445.1"/>
    </source>
</evidence>
<dbReference type="InterPro" id="IPR008984">
    <property type="entry name" value="SMAD_FHA_dom_sf"/>
</dbReference>